<feature type="signal peptide" evidence="1">
    <location>
        <begin position="1"/>
        <end position="19"/>
    </location>
</feature>
<gene>
    <name evidence="2" type="ORF">VB620_08490</name>
</gene>
<evidence type="ECO:0000313" key="3">
    <source>
        <dbReference type="Proteomes" id="UP001302120"/>
    </source>
</evidence>
<proteinExistence type="predicted"/>
<sequence length="161" mass="17401">MKFLSLCLVVLGCTRLLFIAACSNGNEVVNTEVAATYSTEIPASAVAPVTKSNNEHGASKGGQVVETGNYHLEFLADKETEGSHLDLYLLTGDTHQTIPDANVTAQIQTPNGTEKTLPFTYDAEDKHYTAMLNEAASGQYQVKITADIKGEKVNGRFSFNR</sequence>
<comment type="caution">
    <text evidence="2">The sequence shown here is derived from an EMBL/GenBank/DDBJ whole genome shotgun (WGS) entry which is preliminary data.</text>
</comment>
<accession>A0ABU5UCV5</accession>
<keyword evidence="1" id="KW-0732">Signal</keyword>
<evidence type="ECO:0008006" key="4">
    <source>
        <dbReference type="Google" id="ProtNLM"/>
    </source>
</evidence>
<evidence type="ECO:0000313" key="2">
    <source>
        <dbReference type="EMBL" id="MEA5581374.1"/>
    </source>
</evidence>
<protein>
    <recommendedName>
        <fullName evidence="4">Lipoprotein</fullName>
    </recommendedName>
</protein>
<keyword evidence="3" id="KW-1185">Reference proteome</keyword>
<name>A0ABU5UCV5_9CYAN</name>
<feature type="chain" id="PRO_5046747544" description="Lipoprotein" evidence="1">
    <location>
        <begin position="20"/>
        <end position="161"/>
    </location>
</feature>
<dbReference type="RefSeq" id="WP_323195706.1">
    <property type="nucleotide sequence ID" value="NZ_JAYGHG010000009.1"/>
</dbReference>
<reference evidence="2 3" key="1">
    <citation type="submission" date="2023-12" db="EMBL/GenBank/DDBJ databases">
        <title>Baltic Sea Cyanobacteria.</title>
        <authorList>
            <person name="Delbaje E."/>
            <person name="Fewer D.P."/>
            <person name="Shishido T.K."/>
        </authorList>
    </citation>
    <scope>NUCLEOTIDE SEQUENCE [LARGE SCALE GENOMIC DNA]</scope>
    <source>
        <strain evidence="2 3">UHCC-0300</strain>
    </source>
</reference>
<dbReference type="EMBL" id="JAYGHG010000009">
    <property type="protein sequence ID" value="MEA5581374.1"/>
    <property type="molecule type" value="Genomic_DNA"/>
</dbReference>
<evidence type="ECO:0000256" key="1">
    <source>
        <dbReference type="SAM" id="SignalP"/>
    </source>
</evidence>
<dbReference type="Proteomes" id="UP001302120">
    <property type="component" value="Unassembled WGS sequence"/>
</dbReference>
<organism evidence="2 3">
    <name type="scientific">Nodularia harveyana UHCC-0300</name>
    <dbReference type="NCBI Taxonomy" id="2974287"/>
    <lineage>
        <taxon>Bacteria</taxon>
        <taxon>Bacillati</taxon>
        <taxon>Cyanobacteriota</taxon>
        <taxon>Cyanophyceae</taxon>
        <taxon>Nostocales</taxon>
        <taxon>Nodulariaceae</taxon>
        <taxon>Nodularia</taxon>
    </lineage>
</organism>